<feature type="domain" description="Reelin" evidence="3">
    <location>
        <begin position="21"/>
        <end position="188"/>
    </location>
</feature>
<evidence type="ECO:0000259" key="3">
    <source>
        <dbReference type="PROSITE" id="PS51019"/>
    </source>
</evidence>
<name>W5LXV9_LEPOC</name>
<organism evidence="4 5">
    <name type="scientific">Lepisosteus oculatus</name>
    <name type="common">Spotted gar</name>
    <dbReference type="NCBI Taxonomy" id="7918"/>
    <lineage>
        <taxon>Eukaryota</taxon>
        <taxon>Metazoa</taxon>
        <taxon>Chordata</taxon>
        <taxon>Craniata</taxon>
        <taxon>Vertebrata</taxon>
        <taxon>Euteleostomi</taxon>
        <taxon>Actinopterygii</taxon>
        <taxon>Neopterygii</taxon>
        <taxon>Holostei</taxon>
        <taxon>Semionotiformes</taxon>
        <taxon>Lepisosteidae</taxon>
        <taxon>Lepisosteus</taxon>
    </lineage>
</organism>
<dbReference type="Proteomes" id="UP000018468">
    <property type="component" value="Unassembled WGS sequence"/>
</dbReference>
<dbReference type="PROSITE" id="PS51019">
    <property type="entry name" value="REELIN"/>
    <property type="match status" value="1"/>
</dbReference>
<reference evidence="4" key="3">
    <citation type="submission" date="2025-09" db="UniProtKB">
        <authorList>
            <consortium name="Ensembl"/>
        </authorList>
    </citation>
    <scope>IDENTIFICATION</scope>
</reference>
<protein>
    <recommendedName>
        <fullName evidence="3">Reelin domain-containing protein</fullName>
    </recommendedName>
</protein>
<dbReference type="Bgee" id="ENSLOCG00000000867">
    <property type="expression patterns" value="Expressed in pharyngeal gill and 4 other cell types or tissues"/>
</dbReference>
<feature type="region of interest" description="Disordered" evidence="2">
    <location>
        <begin position="175"/>
        <end position="195"/>
    </location>
</feature>
<dbReference type="Pfam" id="PF02014">
    <property type="entry name" value="Reeler"/>
    <property type="match status" value="1"/>
</dbReference>
<dbReference type="PANTHER" id="PTHR45828">
    <property type="entry name" value="CYTOCHROME B561/FERRIC REDUCTASE TRANSMEMBRANE"/>
    <property type="match status" value="1"/>
</dbReference>
<dbReference type="FunFam" id="2.60.40.4060:FF:000003">
    <property type="entry name" value="Ferric chelate reductase 1"/>
    <property type="match status" value="1"/>
</dbReference>
<reference evidence="4" key="2">
    <citation type="submission" date="2025-08" db="UniProtKB">
        <authorList>
            <consortium name="Ensembl"/>
        </authorList>
    </citation>
    <scope>IDENTIFICATION</scope>
</reference>
<dbReference type="PANTHER" id="PTHR45828:SF44">
    <property type="entry name" value="FERRIC-CHELATE REDUCTASE 1-RELATED"/>
    <property type="match status" value="1"/>
</dbReference>
<dbReference type="STRING" id="7918.ENSLOCP00000000966"/>
<dbReference type="CDD" id="cd08544">
    <property type="entry name" value="Reeler"/>
    <property type="match status" value="1"/>
</dbReference>
<dbReference type="InParanoid" id="W5LXV9"/>
<dbReference type="Ensembl" id="ENSLOCT00000000970.1">
    <property type="protein sequence ID" value="ENSLOCP00000000966.1"/>
    <property type="gene ID" value="ENSLOCG00000000867.1"/>
</dbReference>
<keyword evidence="5" id="KW-1185">Reference proteome</keyword>
<dbReference type="AlphaFoldDB" id="W5LXV9"/>
<dbReference type="GO" id="GO:0016020">
    <property type="term" value="C:membrane"/>
    <property type="evidence" value="ECO:0000318"/>
    <property type="project" value="GO_Central"/>
</dbReference>
<evidence type="ECO:0000256" key="2">
    <source>
        <dbReference type="SAM" id="MobiDB-lite"/>
    </source>
</evidence>
<dbReference type="OMA" id="QRYSEFY"/>
<dbReference type="GeneTree" id="ENSGT00940000164178"/>
<sequence length="195" mass="21300">YMNRLALIIPTCFPDPNLLPFPLDMYDTEGYPDGQVGESCQSMMPNHNGTMPQSSPSPFNVTASKSWFHPGEEITVTLEAENGTSFRGFLLQARTVGTNMTSGSFKILNANTSQGLTCNISNDTVSHTSSLQKQSINVVWVAPVSGQMEDIEFRSTFVEYEYKFWVGVKSNTITPANGTENSSSTAQPDNHSASP</sequence>
<dbReference type="InterPro" id="IPR042307">
    <property type="entry name" value="Reeler_sf"/>
</dbReference>
<dbReference type="HOGENOM" id="CLU_091827_3_0_1"/>
<evidence type="ECO:0000313" key="4">
    <source>
        <dbReference type="Ensembl" id="ENSLOCP00000000966.1"/>
    </source>
</evidence>
<dbReference type="Gene3D" id="2.60.40.4060">
    <property type="entry name" value="Reeler domain"/>
    <property type="match status" value="1"/>
</dbReference>
<dbReference type="InterPro" id="IPR002861">
    <property type="entry name" value="Reeler_dom"/>
</dbReference>
<evidence type="ECO:0000313" key="5">
    <source>
        <dbReference type="Proteomes" id="UP000018468"/>
    </source>
</evidence>
<proteinExistence type="inferred from homology"/>
<accession>W5LXV9</accession>
<dbReference type="eggNOG" id="KOG4293">
    <property type="taxonomic scope" value="Eukaryota"/>
</dbReference>
<reference evidence="5" key="1">
    <citation type="submission" date="2011-12" db="EMBL/GenBank/DDBJ databases">
        <title>The Draft Genome of Lepisosteus oculatus.</title>
        <authorList>
            <consortium name="The Broad Institute Genome Assembly &amp; Analysis Group"/>
            <consortium name="Computational R&amp;D Group"/>
            <consortium name="and Sequencing Platform"/>
            <person name="Di Palma F."/>
            <person name="Alfoldi J."/>
            <person name="Johnson J."/>
            <person name="Berlin A."/>
            <person name="Gnerre S."/>
            <person name="Jaffe D."/>
            <person name="MacCallum I."/>
            <person name="Young S."/>
            <person name="Walker B.J."/>
            <person name="Lander E.S."/>
            <person name="Lindblad-Toh K."/>
        </authorList>
    </citation>
    <scope>NUCLEOTIDE SEQUENCE [LARGE SCALE GENOMIC DNA]</scope>
</reference>
<dbReference type="InterPro" id="IPR051237">
    <property type="entry name" value="Ferric-chelate_Red/DefProt"/>
</dbReference>
<comment type="similarity">
    <text evidence="1">Belongs to the FRRS1 family.</text>
</comment>
<evidence type="ECO:0000256" key="1">
    <source>
        <dbReference type="ARBA" id="ARBA00009195"/>
    </source>
</evidence>